<feature type="transmembrane region" description="Helical" evidence="1">
    <location>
        <begin position="103"/>
        <end position="125"/>
    </location>
</feature>
<keyword evidence="3" id="KW-1185">Reference proteome</keyword>
<dbReference type="InterPro" id="IPR025531">
    <property type="entry name" value="DUF4418"/>
</dbReference>
<dbReference type="RefSeq" id="WP_031579144.1">
    <property type="nucleotide sequence ID" value="NZ_FOXF01000010.1"/>
</dbReference>
<dbReference type="OrthoDB" id="3239888at2"/>
<feature type="transmembrane region" description="Helical" evidence="1">
    <location>
        <begin position="73"/>
        <end position="91"/>
    </location>
</feature>
<gene>
    <name evidence="2" type="ORF">SAMN02910344_00868</name>
</gene>
<keyword evidence="1" id="KW-0812">Transmembrane</keyword>
<proteinExistence type="predicted"/>
<evidence type="ECO:0000313" key="2">
    <source>
        <dbReference type="EMBL" id="SFP24741.1"/>
    </source>
</evidence>
<sequence length="130" mass="14034">MSRSKIISTLVLLLEVVLVAGIYSFLAPCPVKDHIMPCHWVANVSVGISAAVILLSILNLVLRDNLVRKGVNYGVLVISALHVFVPGFLVAVCAHENMRCNVYTQPAIVTVAGLVFILVLSDLILSKADR</sequence>
<reference evidence="2 3" key="1">
    <citation type="submission" date="2016-10" db="EMBL/GenBank/DDBJ databases">
        <authorList>
            <person name="Varghese N."/>
            <person name="Submissions S."/>
        </authorList>
    </citation>
    <scope>NUCLEOTIDE SEQUENCE [LARGE SCALE GENOMIC DNA]</scope>
    <source>
        <strain evidence="2 3">DSM 1361</strain>
    </source>
</reference>
<dbReference type="AlphaFoldDB" id="A0A662ZG76"/>
<accession>A0A662ZG76</accession>
<keyword evidence="1" id="KW-1133">Transmembrane helix</keyword>
<evidence type="ECO:0000313" key="3">
    <source>
        <dbReference type="Proteomes" id="UP000243745"/>
    </source>
</evidence>
<protein>
    <submittedName>
        <fullName evidence="2">Uncharacterized protein</fullName>
    </submittedName>
</protein>
<name>A0A662ZG76_9GAMM</name>
<organism evidence="2 3">
    <name type="scientific">Ruminobacter amylophilus</name>
    <dbReference type="NCBI Taxonomy" id="867"/>
    <lineage>
        <taxon>Bacteria</taxon>
        <taxon>Pseudomonadati</taxon>
        <taxon>Pseudomonadota</taxon>
        <taxon>Gammaproteobacteria</taxon>
        <taxon>Aeromonadales</taxon>
        <taxon>Succinivibrionaceae</taxon>
        <taxon>Ruminobacter</taxon>
    </lineage>
</organism>
<evidence type="ECO:0000256" key="1">
    <source>
        <dbReference type="SAM" id="Phobius"/>
    </source>
</evidence>
<feature type="transmembrane region" description="Helical" evidence="1">
    <location>
        <begin position="40"/>
        <end position="61"/>
    </location>
</feature>
<feature type="transmembrane region" description="Helical" evidence="1">
    <location>
        <begin position="7"/>
        <end position="28"/>
    </location>
</feature>
<dbReference type="Pfam" id="PF14387">
    <property type="entry name" value="DUF4418"/>
    <property type="match status" value="1"/>
</dbReference>
<keyword evidence="1" id="KW-0472">Membrane</keyword>
<dbReference type="Proteomes" id="UP000243745">
    <property type="component" value="Unassembled WGS sequence"/>
</dbReference>
<dbReference type="EMBL" id="FOXF01000010">
    <property type="protein sequence ID" value="SFP24741.1"/>
    <property type="molecule type" value="Genomic_DNA"/>
</dbReference>